<feature type="domain" description="EamA" evidence="2">
    <location>
        <begin position="33"/>
        <end position="160"/>
    </location>
</feature>
<dbReference type="RefSeq" id="WP_258543078.1">
    <property type="nucleotide sequence ID" value="NZ_OU015584.1"/>
</dbReference>
<gene>
    <name evidence="3" type="ORF">CRYO30217_02879</name>
</gene>
<feature type="transmembrane region" description="Helical" evidence="1">
    <location>
        <begin position="117"/>
        <end position="137"/>
    </location>
</feature>
<evidence type="ECO:0000313" key="4">
    <source>
        <dbReference type="Proteomes" id="UP000683507"/>
    </source>
</evidence>
<keyword evidence="1" id="KW-1133">Transmembrane helix</keyword>
<dbReference type="PANTHER" id="PTHR22911:SF79">
    <property type="entry name" value="MOBA-LIKE NTP TRANSFERASE DOMAIN-CONTAINING PROTEIN"/>
    <property type="match status" value="1"/>
</dbReference>
<dbReference type="AlphaFoldDB" id="A0A916JQ63"/>
<feature type="transmembrane region" description="Helical" evidence="1">
    <location>
        <begin position="239"/>
        <end position="258"/>
    </location>
</feature>
<dbReference type="KEGG" id="ptan:CRYO30217_02879"/>
<feature type="transmembrane region" description="Helical" evidence="1">
    <location>
        <begin position="209"/>
        <end position="227"/>
    </location>
</feature>
<dbReference type="Pfam" id="PF00892">
    <property type="entry name" value="EamA"/>
    <property type="match status" value="2"/>
</dbReference>
<keyword evidence="1" id="KW-0472">Membrane</keyword>
<keyword evidence="1" id="KW-0812">Transmembrane</keyword>
<feature type="transmembrane region" description="Helical" evidence="1">
    <location>
        <begin position="58"/>
        <end position="81"/>
    </location>
</feature>
<sequence length="329" mass="37151">MVSIRAKKSLLESNDQTLFLVTSHTMLTQHKNLFLLHLTVLIFGVTGILGKLMDADEIIIVFYRLIIAVIGIFAYFKISGYRINLSKQALKETWYVGVIVGLHWITFFGAIKLSNVSVALICFSSGAFFTSLLEPLYFKRRLDYREVLLGLITVVGIFYVCREPGKPFFESKYLPGMLMALFSASLSSWFTVINGVLIKKGRRAKNISFLELSFAFVFLAAVVLFQYHDQLDVLAMKPIDFLYVSILGILCTSFAYIVSVDVMKELSPYTVVMAVNLEPIYSIVLAVLIWPASEKMSPTFYVGALIIIGIIFLNGYFKMKDRKKIAPEN</sequence>
<dbReference type="GO" id="GO:0016020">
    <property type="term" value="C:membrane"/>
    <property type="evidence" value="ECO:0007669"/>
    <property type="project" value="InterPro"/>
</dbReference>
<feature type="transmembrane region" description="Helical" evidence="1">
    <location>
        <begin position="270"/>
        <end position="292"/>
    </location>
</feature>
<dbReference type="InterPro" id="IPR037185">
    <property type="entry name" value="EmrE-like"/>
</dbReference>
<dbReference type="PANTHER" id="PTHR22911">
    <property type="entry name" value="ACYL-MALONYL CONDENSING ENZYME-RELATED"/>
    <property type="match status" value="1"/>
</dbReference>
<feature type="transmembrane region" description="Helical" evidence="1">
    <location>
        <begin position="144"/>
        <end position="161"/>
    </location>
</feature>
<feature type="domain" description="EamA" evidence="2">
    <location>
        <begin position="176"/>
        <end position="313"/>
    </location>
</feature>
<name>A0A916JQ63_9FLAO</name>
<feature type="transmembrane region" description="Helical" evidence="1">
    <location>
        <begin position="33"/>
        <end position="52"/>
    </location>
</feature>
<protein>
    <recommendedName>
        <fullName evidence="2">EamA domain-containing protein</fullName>
    </recommendedName>
</protein>
<keyword evidence="4" id="KW-1185">Reference proteome</keyword>
<dbReference type="Proteomes" id="UP000683507">
    <property type="component" value="Chromosome"/>
</dbReference>
<proteinExistence type="predicted"/>
<evidence type="ECO:0000259" key="2">
    <source>
        <dbReference type="Pfam" id="PF00892"/>
    </source>
</evidence>
<feature type="transmembrane region" description="Helical" evidence="1">
    <location>
        <begin position="93"/>
        <end position="111"/>
    </location>
</feature>
<feature type="transmembrane region" description="Helical" evidence="1">
    <location>
        <begin position="298"/>
        <end position="317"/>
    </location>
</feature>
<reference evidence="3" key="1">
    <citation type="submission" date="2021-04" db="EMBL/GenBank/DDBJ databases">
        <authorList>
            <person name="Rodrigo-Torres L."/>
            <person name="Arahal R. D."/>
            <person name="Lucena T."/>
        </authorList>
    </citation>
    <scope>NUCLEOTIDE SEQUENCE</scope>
    <source>
        <strain evidence="3">AS29M-1</strain>
    </source>
</reference>
<dbReference type="SUPFAM" id="SSF103481">
    <property type="entry name" value="Multidrug resistance efflux transporter EmrE"/>
    <property type="match status" value="2"/>
</dbReference>
<accession>A0A916JQ63</accession>
<dbReference type="EMBL" id="OU015584">
    <property type="protein sequence ID" value="CAG5085773.1"/>
    <property type="molecule type" value="Genomic_DNA"/>
</dbReference>
<evidence type="ECO:0000313" key="3">
    <source>
        <dbReference type="EMBL" id="CAG5085773.1"/>
    </source>
</evidence>
<evidence type="ECO:0000256" key="1">
    <source>
        <dbReference type="SAM" id="Phobius"/>
    </source>
</evidence>
<organism evidence="3 4">
    <name type="scientific">Parvicella tangerina</name>
    <dbReference type="NCBI Taxonomy" id="2829795"/>
    <lineage>
        <taxon>Bacteria</taxon>
        <taxon>Pseudomonadati</taxon>
        <taxon>Bacteroidota</taxon>
        <taxon>Flavobacteriia</taxon>
        <taxon>Flavobacteriales</taxon>
        <taxon>Parvicellaceae</taxon>
        <taxon>Parvicella</taxon>
    </lineage>
</organism>
<dbReference type="InterPro" id="IPR000620">
    <property type="entry name" value="EamA_dom"/>
</dbReference>
<feature type="transmembrane region" description="Helical" evidence="1">
    <location>
        <begin position="173"/>
        <end position="197"/>
    </location>
</feature>